<feature type="transmembrane region" description="Helical" evidence="6">
    <location>
        <begin position="326"/>
        <end position="345"/>
    </location>
</feature>
<gene>
    <name evidence="7" type="ORF">DES48_11426</name>
</gene>
<feature type="transmembrane region" description="Helical" evidence="6">
    <location>
        <begin position="43"/>
        <end position="65"/>
    </location>
</feature>
<keyword evidence="8" id="KW-1185">Reference proteome</keyword>
<feature type="transmembrane region" description="Helical" evidence="6">
    <location>
        <begin position="86"/>
        <end position="110"/>
    </location>
</feature>
<evidence type="ECO:0000256" key="5">
    <source>
        <dbReference type="ARBA" id="ARBA00023136"/>
    </source>
</evidence>
<dbReference type="PANTHER" id="PTHR30250:SF29">
    <property type="entry name" value="POLYSACCHARIDE BIOSYNTHESIS PROTEIN C-TERMINAL DOMAIN-CONTAINING PROTEIN"/>
    <property type="match status" value="1"/>
</dbReference>
<protein>
    <submittedName>
        <fullName evidence="7">PST family polysaccharide transporter</fullName>
    </submittedName>
</protein>
<dbReference type="CDD" id="cd13124">
    <property type="entry name" value="MATE_SpoVB_like"/>
    <property type="match status" value="1"/>
</dbReference>
<keyword evidence="2" id="KW-1003">Cell membrane</keyword>
<dbReference type="Proteomes" id="UP000252254">
    <property type="component" value="Unassembled WGS sequence"/>
</dbReference>
<dbReference type="STRING" id="200904.GCA_900168775_02960"/>
<evidence type="ECO:0000256" key="3">
    <source>
        <dbReference type="ARBA" id="ARBA00022692"/>
    </source>
</evidence>
<dbReference type="InterPro" id="IPR002797">
    <property type="entry name" value="Polysacc_synth"/>
</dbReference>
<dbReference type="OrthoDB" id="9775950at2"/>
<evidence type="ECO:0000256" key="1">
    <source>
        <dbReference type="ARBA" id="ARBA00004651"/>
    </source>
</evidence>
<evidence type="ECO:0000313" key="7">
    <source>
        <dbReference type="EMBL" id="RBO92327.1"/>
    </source>
</evidence>
<dbReference type="EMBL" id="QNRI01000014">
    <property type="protein sequence ID" value="RBO92327.1"/>
    <property type="molecule type" value="Genomic_DNA"/>
</dbReference>
<dbReference type="InterPro" id="IPR024923">
    <property type="entry name" value="PG_synth_SpoVB"/>
</dbReference>
<comment type="subcellular location">
    <subcellularLocation>
        <location evidence="1">Cell membrane</location>
        <topology evidence="1">Multi-pass membrane protein</topology>
    </subcellularLocation>
</comment>
<feature type="transmembrane region" description="Helical" evidence="6">
    <location>
        <begin position="160"/>
        <end position="178"/>
    </location>
</feature>
<keyword evidence="5 6" id="KW-0472">Membrane</keyword>
<accession>A0A366DQG9</accession>
<proteinExistence type="predicted"/>
<comment type="caution">
    <text evidence="7">The sequence shown here is derived from an EMBL/GenBank/DDBJ whole genome shotgun (WGS) entry which is preliminary data.</text>
</comment>
<dbReference type="GO" id="GO:0005886">
    <property type="term" value="C:plasma membrane"/>
    <property type="evidence" value="ECO:0007669"/>
    <property type="project" value="UniProtKB-SubCell"/>
</dbReference>
<feature type="transmembrane region" description="Helical" evidence="6">
    <location>
        <begin position="357"/>
        <end position="378"/>
    </location>
</feature>
<reference evidence="7 8" key="1">
    <citation type="submission" date="2018-06" db="EMBL/GenBank/DDBJ databases">
        <title>Genomic Encyclopedia of Type Strains, Phase IV (KMG-IV): sequencing the most valuable type-strain genomes for metagenomic binning, comparative biology and taxonomic classification.</title>
        <authorList>
            <person name="Goeker M."/>
        </authorList>
    </citation>
    <scope>NUCLEOTIDE SEQUENCE [LARGE SCALE GENOMIC DNA]</scope>
    <source>
        <strain evidence="7 8">DSM 15140</strain>
    </source>
</reference>
<evidence type="ECO:0000313" key="8">
    <source>
        <dbReference type="Proteomes" id="UP000252254"/>
    </source>
</evidence>
<feature type="transmembrane region" description="Helical" evidence="6">
    <location>
        <begin position="229"/>
        <end position="253"/>
    </location>
</feature>
<dbReference type="PANTHER" id="PTHR30250">
    <property type="entry name" value="PST FAMILY PREDICTED COLANIC ACID TRANSPORTER"/>
    <property type="match status" value="1"/>
</dbReference>
<dbReference type="PIRSF" id="PIRSF038958">
    <property type="entry name" value="PG_synth_SpoVB"/>
    <property type="match status" value="1"/>
</dbReference>
<evidence type="ECO:0000256" key="4">
    <source>
        <dbReference type="ARBA" id="ARBA00022989"/>
    </source>
</evidence>
<feature type="transmembrane region" description="Helical" evidence="6">
    <location>
        <begin position="416"/>
        <end position="438"/>
    </location>
</feature>
<keyword evidence="4 6" id="KW-1133">Transmembrane helix</keyword>
<feature type="transmembrane region" description="Helical" evidence="6">
    <location>
        <begin position="450"/>
        <end position="471"/>
    </location>
</feature>
<organism evidence="7 8">
    <name type="scientific">Paraliobacillus ryukyuensis</name>
    <dbReference type="NCBI Taxonomy" id="200904"/>
    <lineage>
        <taxon>Bacteria</taxon>
        <taxon>Bacillati</taxon>
        <taxon>Bacillota</taxon>
        <taxon>Bacilli</taxon>
        <taxon>Bacillales</taxon>
        <taxon>Bacillaceae</taxon>
        <taxon>Paraliobacillus</taxon>
    </lineage>
</organism>
<dbReference type="Pfam" id="PF01943">
    <property type="entry name" value="Polysacc_synt"/>
    <property type="match status" value="1"/>
</dbReference>
<evidence type="ECO:0000256" key="2">
    <source>
        <dbReference type="ARBA" id="ARBA00022475"/>
    </source>
</evidence>
<feature type="transmembrane region" description="Helical" evidence="6">
    <location>
        <begin position="122"/>
        <end position="139"/>
    </location>
</feature>
<dbReference type="InterPro" id="IPR050833">
    <property type="entry name" value="Poly_Biosynth_Transport"/>
</dbReference>
<sequence length="525" mass="58243">MKENTTKDFFQGAMLLTLAGLVSKVLSAGYRIPLQNITGDIGFYIYQQVYPFLGITMILALYGFPSAISKMVAEKNAQSNNRVSSAFFYRILFVIFLFSSFLAAGLFLLAPFIAQLMGDEELTLSLQIAAFVFLFIPFVSSYRGFFQGFHYMQPTAFSQIVDQLIRVSVIIGLSIYVMKTGNSLYQIGVGGSVASLLGALGATVFLYFSFKQSSLLRHNNVPMISWREAFRGILIFGLVMTINHMLLLLFQLVDAFTLVAGLEQHGYQLQQAKMWKGIFDRGQPLIQLGVVLGSSLALALLPTINSQQFKNQYQLFINYIQGTWKFSLYISSAAASGLITIFPYANQLLFTSTIGTTTLQILAITIVFAGLSITTASILQGLGYMYRTALFVLVGVIVKLLLNLWLVPLFGTIGGAMATAGSALFVLLCNVGQLSFILRGKVIQIPWIRFIVSLTGLVAVVAFINQFIFPLLHVHSRWGYCFYVVVTIMIGASIYFLLLIKLRTFTKEELEFLPFQKVIKYIAGG</sequence>
<feature type="transmembrane region" description="Helical" evidence="6">
    <location>
        <begin position="285"/>
        <end position="305"/>
    </location>
</feature>
<feature type="transmembrane region" description="Helical" evidence="6">
    <location>
        <begin position="477"/>
        <end position="500"/>
    </location>
</feature>
<evidence type="ECO:0000256" key="6">
    <source>
        <dbReference type="SAM" id="Phobius"/>
    </source>
</evidence>
<name>A0A366DQG9_9BACI</name>
<feature type="transmembrane region" description="Helical" evidence="6">
    <location>
        <begin position="184"/>
        <end position="208"/>
    </location>
</feature>
<keyword evidence="3 6" id="KW-0812">Transmembrane</keyword>
<dbReference type="AlphaFoldDB" id="A0A366DQG9"/>
<dbReference type="RefSeq" id="WP_113870056.1">
    <property type="nucleotide sequence ID" value="NZ_BAABQN010000016.1"/>
</dbReference>
<feature type="transmembrane region" description="Helical" evidence="6">
    <location>
        <begin position="390"/>
        <end position="410"/>
    </location>
</feature>